<gene>
    <name evidence="1" type="ORF">FOY51_07950</name>
</gene>
<evidence type="ECO:0000313" key="2">
    <source>
        <dbReference type="Proteomes" id="UP000322244"/>
    </source>
</evidence>
<accession>A0A5A7SD83</accession>
<sequence length="335" mass="36658">MSSLAARAEVVKLARELSLQPEELEFLQSSSPDALRAFRREVMTQLDAPYRQTFALLAKATGLIPNSIAAKIATRYFGPLLCGKVAAELDPERASKLIGHFPVEFLADTTGYIDPDAATSLIRGLDTEIMVPPMKELLRRKDYVTLARFMSAVTEDQLRSFVPLVETGEDLLMTAFNAEVMDRFEVVLADLPVDRIQSIMQAAVDNDQFVEALTFMQFLSRPTLTRVADATSAMGPDVVTAMIEAAHRADGWAELIPVVSAMSDENLKAQAGLDLWDDDKLTACIRAARSHDLWDDLRRMVGAMDDDGLHTLAALPPASEPDVQAAIGDLLPTAP</sequence>
<reference evidence="1 2" key="1">
    <citation type="submission" date="2019-07" db="EMBL/GenBank/DDBJ databases">
        <title>Rhodococcus cavernicolus sp. nov., isolated from a cave.</title>
        <authorList>
            <person name="Lee S.D."/>
        </authorList>
    </citation>
    <scope>NUCLEOTIDE SEQUENCE [LARGE SCALE GENOMIC DNA]</scope>
    <source>
        <strain evidence="1 2">C1-24</strain>
    </source>
</reference>
<dbReference type="AlphaFoldDB" id="A0A5A7SD83"/>
<comment type="caution">
    <text evidence="1">The sequence shown here is derived from an EMBL/GenBank/DDBJ whole genome shotgun (WGS) entry which is preliminary data.</text>
</comment>
<dbReference type="EMBL" id="VLNY01000003">
    <property type="protein sequence ID" value="KAA0023339.1"/>
    <property type="molecule type" value="Genomic_DNA"/>
</dbReference>
<name>A0A5A7SD83_9NOCA</name>
<organism evidence="1 2">
    <name type="scientific">Antrihabitans cavernicola</name>
    <dbReference type="NCBI Taxonomy" id="2495913"/>
    <lineage>
        <taxon>Bacteria</taxon>
        <taxon>Bacillati</taxon>
        <taxon>Actinomycetota</taxon>
        <taxon>Actinomycetes</taxon>
        <taxon>Mycobacteriales</taxon>
        <taxon>Nocardiaceae</taxon>
        <taxon>Antrihabitans</taxon>
    </lineage>
</organism>
<dbReference type="SUPFAM" id="SSF158791">
    <property type="entry name" value="MgtE N-terminal domain-like"/>
    <property type="match status" value="1"/>
</dbReference>
<dbReference type="OrthoDB" id="4529786at2"/>
<dbReference type="Proteomes" id="UP000322244">
    <property type="component" value="Unassembled WGS sequence"/>
</dbReference>
<proteinExistence type="predicted"/>
<keyword evidence="2" id="KW-1185">Reference proteome</keyword>
<protein>
    <submittedName>
        <fullName evidence="1">Uncharacterized protein</fullName>
    </submittedName>
</protein>
<evidence type="ECO:0000313" key="1">
    <source>
        <dbReference type="EMBL" id="KAA0023339.1"/>
    </source>
</evidence>
<dbReference type="RefSeq" id="WP_149429683.1">
    <property type="nucleotide sequence ID" value="NZ_VLNY01000003.1"/>
</dbReference>